<proteinExistence type="predicted"/>
<reference evidence="2" key="1">
    <citation type="submission" date="2020-05" db="EMBL/GenBank/DDBJ databases">
        <title>Mycena genomes resolve the evolution of fungal bioluminescence.</title>
        <authorList>
            <person name="Tsai I.J."/>
        </authorList>
    </citation>
    <scope>NUCLEOTIDE SEQUENCE</scope>
    <source>
        <strain evidence="2">171206Taipei</strain>
    </source>
</reference>
<dbReference type="GeneID" id="59341171"/>
<sequence length="241" mass="26129">MKTGFLSLVLFFSPLVLSSPTGLAVGTSESPSSTVLRSIQLDASRAVDRSAAGQRGAVAQQHDITRLRSQWEAVLNSQVRLTTPLTSPTLGIISVHLKTNDRPFVGFLAENGLVPLQNAAPIYSIDSPTAPLIQIDVFPSANISLAIAVGPFGETLAPTKHNFHFSRYVQNAGQTRVLTHFSLSPDSREITPKWVNPDGVSPQVSIVHAFNRIFYTGDVSAFERVLGKTANIVTLNWIELR</sequence>
<dbReference type="AlphaFoldDB" id="A0A8H6TGZ2"/>
<feature type="chain" id="PRO_5034339935" evidence="1">
    <location>
        <begin position="19"/>
        <end position="241"/>
    </location>
</feature>
<accession>A0A8H6TGZ2</accession>
<keyword evidence="3" id="KW-1185">Reference proteome</keyword>
<protein>
    <submittedName>
        <fullName evidence="2">Uncharacterized protein</fullName>
    </submittedName>
</protein>
<keyword evidence="1" id="KW-0732">Signal</keyword>
<gene>
    <name evidence="2" type="ORF">MIND_00173500</name>
</gene>
<organism evidence="2 3">
    <name type="scientific">Mycena indigotica</name>
    <dbReference type="NCBI Taxonomy" id="2126181"/>
    <lineage>
        <taxon>Eukaryota</taxon>
        <taxon>Fungi</taxon>
        <taxon>Dikarya</taxon>
        <taxon>Basidiomycota</taxon>
        <taxon>Agaricomycotina</taxon>
        <taxon>Agaricomycetes</taxon>
        <taxon>Agaricomycetidae</taxon>
        <taxon>Agaricales</taxon>
        <taxon>Marasmiineae</taxon>
        <taxon>Mycenaceae</taxon>
        <taxon>Mycena</taxon>
    </lineage>
</organism>
<evidence type="ECO:0000256" key="1">
    <source>
        <dbReference type="SAM" id="SignalP"/>
    </source>
</evidence>
<name>A0A8H6TGZ2_9AGAR</name>
<evidence type="ECO:0000313" key="2">
    <source>
        <dbReference type="EMBL" id="KAF7316542.1"/>
    </source>
</evidence>
<feature type="signal peptide" evidence="1">
    <location>
        <begin position="1"/>
        <end position="18"/>
    </location>
</feature>
<dbReference type="Proteomes" id="UP000636479">
    <property type="component" value="Unassembled WGS sequence"/>
</dbReference>
<comment type="caution">
    <text evidence="2">The sequence shown here is derived from an EMBL/GenBank/DDBJ whole genome shotgun (WGS) entry which is preliminary data.</text>
</comment>
<dbReference type="RefSeq" id="XP_037226565.1">
    <property type="nucleotide sequence ID" value="XM_037358655.1"/>
</dbReference>
<dbReference type="OrthoDB" id="4584900at2759"/>
<dbReference type="EMBL" id="JACAZF010000001">
    <property type="protein sequence ID" value="KAF7316542.1"/>
    <property type="molecule type" value="Genomic_DNA"/>
</dbReference>
<evidence type="ECO:0000313" key="3">
    <source>
        <dbReference type="Proteomes" id="UP000636479"/>
    </source>
</evidence>